<name>A0A5J4NPI4_9TREM</name>
<gene>
    <name evidence="1" type="ORF">DEA37_0011251</name>
</gene>
<comment type="caution">
    <text evidence="1">The sequence shown here is derived from an EMBL/GenBank/DDBJ whole genome shotgun (WGS) entry which is preliminary data.</text>
</comment>
<keyword evidence="2" id="KW-1185">Reference proteome</keyword>
<dbReference type="PANTHER" id="PTHR34348:SF1">
    <property type="entry name" value="SURFEIT LOCUS PROTEIN 2"/>
    <property type="match status" value="1"/>
</dbReference>
<dbReference type="Pfam" id="PF05477">
    <property type="entry name" value="SURF2"/>
    <property type="match status" value="1"/>
</dbReference>
<proteinExistence type="predicted"/>
<evidence type="ECO:0000313" key="1">
    <source>
        <dbReference type="EMBL" id="KAA3677525.1"/>
    </source>
</evidence>
<dbReference type="PANTHER" id="PTHR34348">
    <property type="entry name" value="SURFEIT LOCUS PROTEIN 2"/>
    <property type="match status" value="1"/>
</dbReference>
<dbReference type="Proteomes" id="UP000324629">
    <property type="component" value="Unassembled WGS sequence"/>
</dbReference>
<dbReference type="InterPro" id="IPR008833">
    <property type="entry name" value="Surf2"/>
</dbReference>
<evidence type="ECO:0000313" key="2">
    <source>
        <dbReference type="Proteomes" id="UP000324629"/>
    </source>
</evidence>
<protein>
    <submittedName>
        <fullName evidence="1">Uncharacterized protein</fullName>
    </submittedName>
</protein>
<sequence length="193" mass="22596">MAMDTRLDELVNSTVSLVVLPDRRRIKCLYTMHEMPFNFEVVSQYLSCTKYRRACVDQLLEEHKDYIVDVSKSSKHPNQLFCKLTWRYINKEMDHLIRHLKGRKFQNALTRYNQCKATGEDFITTSGKYKHPSYFNETSAHNADPGHKRNFTNSEDLPDGRACHPVLFHLFSLLACEENKAKWTLLVPFVHSP</sequence>
<accession>A0A5J4NPI4</accession>
<organism evidence="1 2">
    <name type="scientific">Paragonimus westermani</name>
    <dbReference type="NCBI Taxonomy" id="34504"/>
    <lineage>
        <taxon>Eukaryota</taxon>
        <taxon>Metazoa</taxon>
        <taxon>Spiralia</taxon>
        <taxon>Lophotrochozoa</taxon>
        <taxon>Platyhelminthes</taxon>
        <taxon>Trematoda</taxon>
        <taxon>Digenea</taxon>
        <taxon>Plagiorchiida</taxon>
        <taxon>Troglotremata</taxon>
        <taxon>Troglotrematidae</taxon>
        <taxon>Paragonimus</taxon>
    </lineage>
</organism>
<reference evidence="1 2" key="1">
    <citation type="journal article" date="2019" name="Gigascience">
        <title>Whole-genome sequence of the oriental lung fluke Paragonimus westermani.</title>
        <authorList>
            <person name="Oey H."/>
            <person name="Zakrzewski M."/>
            <person name="Narain K."/>
            <person name="Devi K.R."/>
            <person name="Agatsuma T."/>
            <person name="Nawaratna S."/>
            <person name="Gobert G.N."/>
            <person name="Jones M.K."/>
            <person name="Ragan M.A."/>
            <person name="McManus D.P."/>
            <person name="Krause L."/>
        </authorList>
    </citation>
    <scope>NUCLEOTIDE SEQUENCE [LARGE SCALE GENOMIC DNA]</scope>
    <source>
        <strain evidence="1 2">IND2009</strain>
    </source>
</reference>
<dbReference type="EMBL" id="QNGE01001467">
    <property type="protein sequence ID" value="KAA3677525.1"/>
    <property type="molecule type" value="Genomic_DNA"/>
</dbReference>
<dbReference type="AlphaFoldDB" id="A0A5J4NPI4"/>